<name>A0A6G1H985_9PEZI</name>
<keyword evidence="2 6" id="KW-0808">Transferase</keyword>
<dbReference type="PANTHER" id="PTHR46015:SF1">
    <property type="entry name" value="HOMOCYSTEINE S-METHYLTRANSFERASE-LIKE ISOFORM 1"/>
    <property type="match status" value="1"/>
</dbReference>
<evidence type="ECO:0000313" key="9">
    <source>
        <dbReference type="EMBL" id="KAF1989518.1"/>
    </source>
</evidence>
<dbReference type="PANTHER" id="PTHR46015">
    <property type="entry name" value="ZGC:172121"/>
    <property type="match status" value="1"/>
</dbReference>
<gene>
    <name evidence="9" type="ORF">K402DRAFT_274398</name>
</gene>
<evidence type="ECO:0000259" key="8">
    <source>
        <dbReference type="PROSITE" id="PS50970"/>
    </source>
</evidence>
<dbReference type="NCBIfam" id="NF007020">
    <property type="entry name" value="PRK09485.1"/>
    <property type="match status" value="1"/>
</dbReference>
<feature type="binding site" evidence="5 6">
    <location>
        <position position="310"/>
    </location>
    <ligand>
        <name>Zn(2+)</name>
        <dbReference type="ChEBI" id="CHEBI:29105"/>
    </ligand>
</feature>
<feature type="domain" description="Hcy-binding" evidence="8">
    <location>
        <begin position="13"/>
        <end position="325"/>
    </location>
</feature>
<dbReference type="Gene3D" id="3.20.20.330">
    <property type="entry name" value="Homocysteine-binding-like domain"/>
    <property type="match status" value="1"/>
</dbReference>
<evidence type="ECO:0000313" key="10">
    <source>
        <dbReference type="Proteomes" id="UP000800041"/>
    </source>
</evidence>
<sequence length="331" mass="35636">MSHSEHSVPNPFKDLNPSTSHPLTLTLDGALATELEARGADLNNPLWSAHLISTNPSLIRSVHASYFRAGATIAITVSYQASVRGLTDSGFSLSEAKDILRKSVTLARGAGEEVARERGERADQGGLKQFLVVGSVGPYGAYLADGSEYRGDYALTPTEFKSFHRPRIEVLVEAGVDLLAIETIPSFAETEALLELLAEDYPNTAVWFSFTLADAERISDGTRLSVVVPLLEKSSNVVAVGVNCVSQDLVSGALREMGRWTGKPMVVYPNSGEVYDAASGSWSGKKASGLGLKERVREWHDLGARVIGGCCRTGPEDVRVISETLREVDRS</sequence>
<feature type="binding site" evidence="5 6">
    <location>
        <position position="244"/>
    </location>
    <ligand>
        <name>Zn(2+)</name>
        <dbReference type="ChEBI" id="CHEBI:29105"/>
    </ligand>
</feature>
<proteinExistence type="predicted"/>
<dbReference type="Proteomes" id="UP000800041">
    <property type="component" value="Unassembled WGS sequence"/>
</dbReference>
<organism evidence="9 10">
    <name type="scientific">Aulographum hederae CBS 113979</name>
    <dbReference type="NCBI Taxonomy" id="1176131"/>
    <lineage>
        <taxon>Eukaryota</taxon>
        <taxon>Fungi</taxon>
        <taxon>Dikarya</taxon>
        <taxon>Ascomycota</taxon>
        <taxon>Pezizomycotina</taxon>
        <taxon>Dothideomycetes</taxon>
        <taxon>Pleosporomycetidae</taxon>
        <taxon>Aulographales</taxon>
        <taxon>Aulographaceae</taxon>
    </lineage>
</organism>
<protein>
    <submittedName>
        <fullName evidence="9">Homocysteine methyltransferase</fullName>
    </submittedName>
</protein>
<dbReference type="GO" id="GO:0032259">
    <property type="term" value="P:methylation"/>
    <property type="evidence" value="ECO:0007669"/>
    <property type="project" value="UniProtKB-KW"/>
</dbReference>
<dbReference type="InterPro" id="IPR051486">
    <property type="entry name" value="Hcy_S-methyltransferase"/>
</dbReference>
<evidence type="ECO:0000256" key="1">
    <source>
        <dbReference type="ARBA" id="ARBA00022603"/>
    </source>
</evidence>
<keyword evidence="3 5" id="KW-0479">Metal-binding</keyword>
<dbReference type="GO" id="GO:0009086">
    <property type="term" value="P:methionine biosynthetic process"/>
    <property type="evidence" value="ECO:0007669"/>
    <property type="project" value="InterPro"/>
</dbReference>
<feature type="binding site" evidence="5 6">
    <location>
        <position position="311"/>
    </location>
    <ligand>
        <name>Zn(2+)</name>
        <dbReference type="ChEBI" id="CHEBI:29105"/>
    </ligand>
</feature>
<dbReference type="FunFam" id="3.20.20.330:FF:000002">
    <property type="entry name" value="Homocysteine S-methyltransferase"/>
    <property type="match status" value="1"/>
</dbReference>
<dbReference type="GO" id="GO:0008270">
    <property type="term" value="F:zinc ion binding"/>
    <property type="evidence" value="ECO:0007669"/>
    <property type="project" value="InterPro"/>
</dbReference>
<dbReference type="GO" id="GO:0008898">
    <property type="term" value="F:S-adenosylmethionine-homocysteine S-methyltransferase activity"/>
    <property type="evidence" value="ECO:0007669"/>
    <property type="project" value="TreeGrafter"/>
</dbReference>
<reference evidence="9" key="1">
    <citation type="journal article" date="2020" name="Stud. Mycol.">
        <title>101 Dothideomycetes genomes: a test case for predicting lifestyles and emergence of pathogens.</title>
        <authorList>
            <person name="Haridas S."/>
            <person name="Albert R."/>
            <person name="Binder M."/>
            <person name="Bloem J."/>
            <person name="Labutti K."/>
            <person name="Salamov A."/>
            <person name="Andreopoulos B."/>
            <person name="Baker S."/>
            <person name="Barry K."/>
            <person name="Bills G."/>
            <person name="Bluhm B."/>
            <person name="Cannon C."/>
            <person name="Castanera R."/>
            <person name="Culley D."/>
            <person name="Daum C."/>
            <person name="Ezra D."/>
            <person name="Gonzalez J."/>
            <person name="Henrissat B."/>
            <person name="Kuo A."/>
            <person name="Liang C."/>
            <person name="Lipzen A."/>
            <person name="Lutzoni F."/>
            <person name="Magnuson J."/>
            <person name="Mondo S."/>
            <person name="Nolan M."/>
            <person name="Ohm R."/>
            <person name="Pangilinan J."/>
            <person name="Park H.-J."/>
            <person name="Ramirez L."/>
            <person name="Alfaro M."/>
            <person name="Sun H."/>
            <person name="Tritt A."/>
            <person name="Yoshinaga Y."/>
            <person name="Zwiers L.-H."/>
            <person name="Turgeon B."/>
            <person name="Goodwin S."/>
            <person name="Spatafora J."/>
            <person name="Crous P."/>
            <person name="Grigoriev I."/>
        </authorList>
    </citation>
    <scope>NUCLEOTIDE SEQUENCE</scope>
    <source>
        <strain evidence="9">CBS 113979</strain>
    </source>
</reference>
<evidence type="ECO:0000256" key="6">
    <source>
        <dbReference type="PROSITE-ProRule" id="PRU00333"/>
    </source>
</evidence>
<dbReference type="OrthoDB" id="261426at2759"/>
<evidence type="ECO:0000256" key="2">
    <source>
        <dbReference type="ARBA" id="ARBA00022679"/>
    </source>
</evidence>
<keyword evidence="4 5" id="KW-0862">Zinc</keyword>
<dbReference type="AlphaFoldDB" id="A0A6G1H985"/>
<dbReference type="InterPro" id="IPR003726">
    <property type="entry name" value="HCY_dom"/>
</dbReference>
<keyword evidence="1 6" id="KW-0489">Methyltransferase</keyword>
<evidence type="ECO:0000256" key="3">
    <source>
        <dbReference type="ARBA" id="ARBA00022723"/>
    </source>
</evidence>
<dbReference type="SUPFAM" id="SSF82282">
    <property type="entry name" value="Homocysteine S-methyltransferase"/>
    <property type="match status" value="1"/>
</dbReference>
<accession>A0A6G1H985</accession>
<keyword evidence="10" id="KW-1185">Reference proteome</keyword>
<evidence type="ECO:0000256" key="7">
    <source>
        <dbReference type="SAM" id="MobiDB-lite"/>
    </source>
</evidence>
<dbReference type="PROSITE" id="PS50970">
    <property type="entry name" value="HCY"/>
    <property type="match status" value="1"/>
</dbReference>
<feature type="region of interest" description="Disordered" evidence="7">
    <location>
        <begin position="1"/>
        <end position="20"/>
    </location>
</feature>
<dbReference type="GO" id="GO:0033528">
    <property type="term" value="P:S-methylmethionine cycle"/>
    <property type="evidence" value="ECO:0007669"/>
    <property type="project" value="TreeGrafter"/>
</dbReference>
<dbReference type="Pfam" id="PF02574">
    <property type="entry name" value="S-methyl_trans"/>
    <property type="match status" value="1"/>
</dbReference>
<evidence type="ECO:0000256" key="5">
    <source>
        <dbReference type="PIRSR" id="PIRSR037505-2"/>
    </source>
</evidence>
<dbReference type="InterPro" id="IPR017226">
    <property type="entry name" value="BHMT-like"/>
</dbReference>
<dbReference type="InterPro" id="IPR036589">
    <property type="entry name" value="HCY_dom_sf"/>
</dbReference>
<evidence type="ECO:0000256" key="4">
    <source>
        <dbReference type="ARBA" id="ARBA00022833"/>
    </source>
</evidence>
<dbReference type="EMBL" id="ML977145">
    <property type="protein sequence ID" value="KAF1989518.1"/>
    <property type="molecule type" value="Genomic_DNA"/>
</dbReference>
<dbReference type="PIRSF" id="PIRSF037505">
    <property type="entry name" value="Betaine_HMT"/>
    <property type="match status" value="1"/>
</dbReference>
<comment type="cofactor">
    <cofactor evidence="5">
        <name>Zn(2+)</name>
        <dbReference type="ChEBI" id="CHEBI:29105"/>
    </cofactor>
    <text evidence="5">Binds 1 zinc ion per subunit.</text>
</comment>